<evidence type="ECO:0000313" key="3">
    <source>
        <dbReference type="Proteomes" id="UP000230557"/>
    </source>
</evidence>
<dbReference type="GO" id="GO:0003824">
    <property type="term" value="F:catalytic activity"/>
    <property type="evidence" value="ECO:0007669"/>
    <property type="project" value="InterPro"/>
</dbReference>
<proteinExistence type="predicted"/>
<dbReference type="Proteomes" id="UP000230557">
    <property type="component" value="Unassembled WGS sequence"/>
</dbReference>
<dbReference type="Gene3D" id="3.40.140.10">
    <property type="entry name" value="Cytidine Deaminase, domain 2"/>
    <property type="match status" value="1"/>
</dbReference>
<comment type="caution">
    <text evidence="2">The sequence shown here is derived from an EMBL/GenBank/DDBJ whole genome shotgun (WGS) entry which is preliminary data.</text>
</comment>
<evidence type="ECO:0000313" key="2">
    <source>
        <dbReference type="EMBL" id="PIR96703.1"/>
    </source>
</evidence>
<dbReference type="EMBL" id="PFAJ01000069">
    <property type="protein sequence ID" value="PIR96703.1"/>
    <property type="molecule type" value="Genomic_DNA"/>
</dbReference>
<reference evidence="3" key="1">
    <citation type="submission" date="2017-09" db="EMBL/GenBank/DDBJ databases">
        <title>Depth-based differentiation of microbial function through sediment-hosted aquifers and enrichment of novel symbionts in the deep terrestrial subsurface.</title>
        <authorList>
            <person name="Probst A.J."/>
            <person name="Ladd B."/>
            <person name="Jarett J.K."/>
            <person name="Geller-Mcgrath D.E."/>
            <person name="Sieber C.M.K."/>
            <person name="Emerson J.B."/>
            <person name="Anantharaman K."/>
            <person name="Thomas B.C."/>
            <person name="Malmstrom R."/>
            <person name="Stieglmeier M."/>
            <person name="Klingl A."/>
            <person name="Woyke T."/>
            <person name="Ryan C.M."/>
            <person name="Banfield J.F."/>
        </authorList>
    </citation>
    <scope>NUCLEOTIDE SEQUENCE [LARGE SCALE GENOMIC DNA]</scope>
</reference>
<evidence type="ECO:0000259" key="1">
    <source>
        <dbReference type="PROSITE" id="PS51747"/>
    </source>
</evidence>
<organism evidence="2 3">
    <name type="scientific">Candidatus Doudnabacteria bacterium CG10_big_fil_rev_8_21_14_0_10_41_10</name>
    <dbReference type="NCBI Taxonomy" id="1974551"/>
    <lineage>
        <taxon>Bacteria</taxon>
        <taxon>Candidatus Doudnaibacteriota</taxon>
    </lineage>
</organism>
<protein>
    <recommendedName>
        <fullName evidence="1">CMP/dCMP-type deaminase domain-containing protein</fullName>
    </recommendedName>
</protein>
<dbReference type="AlphaFoldDB" id="A0A2H0VCA2"/>
<sequence length="162" mass="18442">MNNPIKYPYLPLGREIKYVPADNVFMKEAEKIRNELSTDYLVSTGSVIVVGDKVVARGANQANIKNKKIREIHRKGICVRKILNVKTGQKYWLCPGCGDHRNHSETQAIEDAKKNGANIEGADLYLYGHWWCCQPCWDKMIKAGIKNIYLLEGSENKFNDDV</sequence>
<dbReference type="PROSITE" id="PS51747">
    <property type="entry name" value="CYT_DCMP_DEAMINASES_2"/>
    <property type="match status" value="1"/>
</dbReference>
<accession>A0A2H0VCA2</accession>
<dbReference type="SUPFAM" id="SSF53927">
    <property type="entry name" value="Cytidine deaminase-like"/>
    <property type="match status" value="1"/>
</dbReference>
<name>A0A2H0VCA2_9BACT</name>
<dbReference type="InterPro" id="IPR002125">
    <property type="entry name" value="CMP_dCMP_dom"/>
</dbReference>
<dbReference type="Pfam" id="PF00383">
    <property type="entry name" value="dCMP_cyt_deam_1"/>
    <property type="match status" value="1"/>
</dbReference>
<gene>
    <name evidence="2" type="ORF">COT91_05255</name>
</gene>
<feature type="domain" description="CMP/dCMP-type deaminase" evidence="1">
    <location>
        <begin position="20"/>
        <end position="162"/>
    </location>
</feature>
<dbReference type="InterPro" id="IPR016193">
    <property type="entry name" value="Cytidine_deaminase-like"/>
</dbReference>